<dbReference type="GO" id="GO:0009279">
    <property type="term" value="C:cell outer membrane"/>
    <property type="evidence" value="ECO:0007669"/>
    <property type="project" value="UniProtKB-SubCell"/>
</dbReference>
<feature type="chain" id="PRO_5026942444" evidence="16">
    <location>
        <begin position="31"/>
        <end position="730"/>
    </location>
</feature>
<evidence type="ECO:0000256" key="3">
    <source>
        <dbReference type="ARBA" id="ARBA00022448"/>
    </source>
</evidence>
<dbReference type="InterPro" id="IPR039426">
    <property type="entry name" value="TonB-dep_rcpt-like"/>
</dbReference>
<evidence type="ECO:0000256" key="7">
    <source>
        <dbReference type="ARBA" id="ARBA00022729"/>
    </source>
</evidence>
<dbReference type="SUPFAM" id="SSF56935">
    <property type="entry name" value="Porins"/>
    <property type="match status" value="1"/>
</dbReference>
<dbReference type="PANTHER" id="PTHR32552">
    <property type="entry name" value="FERRICHROME IRON RECEPTOR-RELATED"/>
    <property type="match status" value="1"/>
</dbReference>
<organism evidence="19 20">
    <name type="scientific">Burkholderia lata (strain ATCC 17760 / DSM 23089 / LMG 22485 / NCIMB 9086 / R18194 / 383)</name>
    <dbReference type="NCBI Taxonomy" id="482957"/>
    <lineage>
        <taxon>Bacteria</taxon>
        <taxon>Pseudomonadati</taxon>
        <taxon>Pseudomonadota</taxon>
        <taxon>Betaproteobacteria</taxon>
        <taxon>Burkholderiales</taxon>
        <taxon>Burkholderiaceae</taxon>
        <taxon>Burkholderia</taxon>
        <taxon>Burkholderia cepacia complex</taxon>
    </lineage>
</organism>
<keyword evidence="7 16" id="KW-0732">Signal</keyword>
<dbReference type="Pfam" id="PF07715">
    <property type="entry name" value="Plug"/>
    <property type="match status" value="1"/>
</dbReference>
<accession>A0A6P2XWI6</accession>
<dbReference type="RefSeq" id="WP_175013156.1">
    <property type="nucleotide sequence ID" value="NZ_CABVQN010000015.1"/>
</dbReference>
<dbReference type="GO" id="GO:0015891">
    <property type="term" value="P:siderophore transport"/>
    <property type="evidence" value="ECO:0007669"/>
    <property type="project" value="InterPro"/>
</dbReference>
<keyword evidence="3 14" id="KW-0813">Transport</keyword>
<dbReference type="CDD" id="cd01347">
    <property type="entry name" value="ligand_gated_channel"/>
    <property type="match status" value="1"/>
</dbReference>
<dbReference type="InterPro" id="IPR037066">
    <property type="entry name" value="Plug_dom_sf"/>
</dbReference>
<protein>
    <submittedName>
        <fullName evidence="19">TonB-dependent receptor</fullName>
    </submittedName>
</protein>
<evidence type="ECO:0000256" key="6">
    <source>
        <dbReference type="ARBA" id="ARBA00022692"/>
    </source>
</evidence>
<dbReference type="InterPro" id="IPR010105">
    <property type="entry name" value="TonB_sidphr_rcpt"/>
</dbReference>
<evidence type="ECO:0000256" key="14">
    <source>
        <dbReference type="PROSITE-ProRule" id="PRU01360"/>
    </source>
</evidence>
<dbReference type="Pfam" id="PF00593">
    <property type="entry name" value="TonB_dep_Rec_b-barrel"/>
    <property type="match status" value="1"/>
</dbReference>
<evidence type="ECO:0000256" key="2">
    <source>
        <dbReference type="ARBA" id="ARBA00009810"/>
    </source>
</evidence>
<dbReference type="InterPro" id="IPR012910">
    <property type="entry name" value="Plug_dom"/>
</dbReference>
<sequence length="730" mass="78346">MVTGTGAARRARAIAAGSALVAVATGGAHAQASGAAGTPPAGAAAAVLPTIDVTGKADGASSGLVGLRTTAGTKTDTPVAEIPQTINLVTAQQIEMTGATDLNQALRYVPGFATFGADSRTDWYAALRGFTPTLYIDGVAAPNTAVIANWRVDPYTIDSIAVLRGPTSVLYGAGEPGAIVDAHTKLADGERVREAGVQIGNDARKQFMIDVGDALDPDGRYAYRFVGVARDGNAVTGPNGDRRVALAPSFRWRPNADTSLTLSATFLQDSGDISSNFLPASGTVLPNPNGRLSQDIYMGDPGFNDYRKKQWSLGYALEHRVNAIWSLHQDVRWSHLSLDDATVFGIGFMPRSTTNMMRYAGLFQLNYSRLDVDNHAQARFGTGPLDHTLLLGVQYDRQTTTNSVRLALAPSLNLYQPVYRPVTDAIFSGPTSLGHIDQYTAMNTFGVYAQDQIRWKRWTLTLGGREDFVNARFDDRTAGTQAQQDVSAFSGRVGLTYQGDAGLSPYVSYSTSFDPVIGVRLYGGGLPEPTRGRQTEAGLRWQPPGRNLMLSAAVYQIDQTNVVTPTPVNLDPTGTTSVQTGKVRSRGIELSAVGKVTRELSVVASYVYQDVKNVQANDASLNHWPVAVPLPRQMASMWADWTWRTGPLSGLGLGGGVRYQSASAGAPDNSLTVPSVTLVDLALHYEMPHWRFALNVANLFDRSYVSGCQSYAVCVFGNERTVLATAKYNW</sequence>
<dbReference type="EMBL" id="CABVQN010000015">
    <property type="protein sequence ID" value="VWD12505.1"/>
    <property type="molecule type" value="Genomic_DNA"/>
</dbReference>
<keyword evidence="13 14" id="KW-0998">Cell outer membrane</keyword>
<name>A0A6P2XWI6_BURL3</name>
<comment type="subcellular location">
    <subcellularLocation>
        <location evidence="1 14">Cell outer membrane</location>
        <topology evidence="1 14">Multi-pass membrane protein</topology>
    </subcellularLocation>
</comment>
<evidence type="ECO:0000313" key="19">
    <source>
        <dbReference type="EMBL" id="VWD12505.1"/>
    </source>
</evidence>
<evidence type="ECO:0000259" key="18">
    <source>
        <dbReference type="Pfam" id="PF07715"/>
    </source>
</evidence>
<keyword evidence="9" id="KW-0406">Ion transport</keyword>
<feature type="domain" description="TonB-dependent receptor-like beta-barrel" evidence="17">
    <location>
        <begin position="252"/>
        <end position="699"/>
    </location>
</feature>
<evidence type="ECO:0000256" key="1">
    <source>
        <dbReference type="ARBA" id="ARBA00004571"/>
    </source>
</evidence>
<dbReference type="GO" id="GO:0015344">
    <property type="term" value="F:siderophore uptake transmembrane transporter activity"/>
    <property type="evidence" value="ECO:0007669"/>
    <property type="project" value="TreeGrafter"/>
</dbReference>
<evidence type="ECO:0000256" key="9">
    <source>
        <dbReference type="ARBA" id="ARBA00023065"/>
    </source>
</evidence>
<reference evidence="19 20" key="1">
    <citation type="submission" date="2019-09" db="EMBL/GenBank/DDBJ databases">
        <authorList>
            <person name="Depoorter E."/>
        </authorList>
    </citation>
    <scope>NUCLEOTIDE SEQUENCE [LARGE SCALE GENOMIC DNA]</scope>
    <source>
        <strain evidence="19">R-39750</strain>
    </source>
</reference>
<evidence type="ECO:0000259" key="17">
    <source>
        <dbReference type="Pfam" id="PF00593"/>
    </source>
</evidence>
<evidence type="ECO:0000256" key="13">
    <source>
        <dbReference type="ARBA" id="ARBA00023237"/>
    </source>
</evidence>
<feature type="signal peptide" evidence="16">
    <location>
        <begin position="1"/>
        <end position="30"/>
    </location>
</feature>
<comment type="similarity">
    <text evidence="2 14 15">Belongs to the TonB-dependent receptor family.</text>
</comment>
<evidence type="ECO:0000256" key="4">
    <source>
        <dbReference type="ARBA" id="ARBA00022452"/>
    </source>
</evidence>
<evidence type="ECO:0000256" key="11">
    <source>
        <dbReference type="ARBA" id="ARBA00023136"/>
    </source>
</evidence>
<dbReference type="InterPro" id="IPR036942">
    <property type="entry name" value="Beta-barrel_TonB_sf"/>
</dbReference>
<keyword evidence="5" id="KW-0410">Iron transport</keyword>
<keyword evidence="10 15" id="KW-0798">TonB box</keyword>
<dbReference type="GO" id="GO:0038023">
    <property type="term" value="F:signaling receptor activity"/>
    <property type="evidence" value="ECO:0007669"/>
    <property type="project" value="InterPro"/>
</dbReference>
<evidence type="ECO:0000256" key="16">
    <source>
        <dbReference type="SAM" id="SignalP"/>
    </source>
</evidence>
<keyword evidence="11 14" id="KW-0472">Membrane</keyword>
<proteinExistence type="inferred from homology"/>
<keyword evidence="8" id="KW-0408">Iron</keyword>
<dbReference type="Gene3D" id="2.170.130.10">
    <property type="entry name" value="TonB-dependent receptor, plug domain"/>
    <property type="match status" value="1"/>
</dbReference>
<dbReference type="NCBIfam" id="TIGR01783">
    <property type="entry name" value="TonB-siderophor"/>
    <property type="match status" value="1"/>
</dbReference>
<evidence type="ECO:0000256" key="15">
    <source>
        <dbReference type="RuleBase" id="RU003357"/>
    </source>
</evidence>
<evidence type="ECO:0000313" key="20">
    <source>
        <dbReference type="Proteomes" id="UP000494110"/>
    </source>
</evidence>
<dbReference type="Proteomes" id="UP000494110">
    <property type="component" value="Unassembled WGS sequence"/>
</dbReference>
<keyword evidence="6 14" id="KW-0812">Transmembrane</keyword>
<dbReference type="InterPro" id="IPR000531">
    <property type="entry name" value="Beta-barrel_TonB"/>
</dbReference>
<evidence type="ECO:0000256" key="8">
    <source>
        <dbReference type="ARBA" id="ARBA00023004"/>
    </source>
</evidence>
<dbReference type="Gene3D" id="2.40.170.20">
    <property type="entry name" value="TonB-dependent receptor, beta-barrel domain"/>
    <property type="match status" value="1"/>
</dbReference>
<evidence type="ECO:0000256" key="12">
    <source>
        <dbReference type="ARBA" id="ARBA00023170"/>
    </source>
</evidence>
<evidence type="ECO:0000256" key="5">
    <source>
        <dbReference type="ARBA" id="ARBA00022496"/>
    </source>
</evidence>
<dbReference type="PANTHER" id="PTHR32552:SF68">
    <property type="entry name" value="FERRICHROME OUTER MEMBRANE TRANSPORTER_PHAGE RECEPTOR"/>
    <property type="match status" value="1"/>
</dbReference>
<keyword evidence="12 19" id="KW-0675">Receptor</keyword>
<keyword evidence="4 14" id="KW-1134">Transmembrane beta strand</keyword>
<dbReference type="AlphaFoldDB" id="A0A6P2XWI6"/>
<gene>
    <name evidence="19" type="ORF">BLA39750_03325</name>
</gene>
<feature type="domain" description="TonB-dependent receptor plug" evidence="18">
    <location>
        <begin position="79"/>
        <end position="178"/>
    </location>
</feature>
<evidence type="ECO:0000256" key="10">
    <source>
        <dbReference type="ARBA" id="ARBA00023077"/>
    </source>
</evidence>
<dbReference type="PROSITE" id="PS52016">
    <property type="entry name" value="TONB_DEPENDENT_REC_3"/>
    <property type="match status" value="1"/>
</dbReference>